<protein>
    <submittedName>
        <fullName evidence="2">Uncharacterized protein</fullName>
    </submittedName>
</protein>
<gene>
    <name evidence="2" type="ORF">g.56767</name>
</gene>
<sequence length="100" mass="11405">VASCIALVLKYLPRVVYTIAVQEICRRQFVFFMGEYLNLDYISFHQKTPGEIRYAIFLKSFASVMCAHLVVFEFSAMLGTVLFSFQKISGTASHYSALIF</sequence>
<evidence type="ECO:0000313" key="2">
    <source>
        <dbReference type="EMBL" id="JAS84373.1"/>
    </source>
</evidence>
<feature type="non-terminal residue" evidence="2">
    <location>
        <position position="100"/>
    </location>
</feature>
<dbReference type="EMBL" id="GECU01023333">
    <property type="protein sequence ID" value="JAS84373.1"/>
    <property type="molecule type" value="Transcribed_RNA"/>
</dbReference>
<proteinExistence type="predicted"/>
<feature type="non-terminal residue" evidence="2">
    <location>
        <position position="1"/>
    </location>
</feature>
<dbReference type="AlphaFoldDB" id="A0A1B6IBU9"/>
<keyword evidence="1" id="KW-0812">Transmembrane</keyword>
<reference evidence="2" key="1">
    <citation type="submission" date="2015-11" db="EMBL/GenBank/DDBJ databases">
        <title>De novo transcriptome assembly of four potential Pierce s Disease insect vectors from Arizona vineyards.</title>
        <authorList>
            <person name="Tassone E.E."/>
        </authorList>
    </citation>
    <scope>NUCLEOTIDE SEQUENCE</scope>
</reference>
<accession>A0A1B6IBU9</accession>
<feature type="transmembrane region" description="Helical" evidence="1">
    <location>
        <begin position="61"/>
        <end position="85"/>
    </location>
</feature>
<name>A0A1B6IBU9_9HEMI</name>
<evidence type="ECO:0000256" key="1">
    <source>
        <dbReference type="SAM" id="Phobius"/>
    </source>
</evidence>
<keyword evidence="1" id="KW-0472">Membrane</keyword>
<organism evidence="2">
    <name type="scientific">Homalodisca liturata</name>
    <dbReference type="NCBI Taxonomy" id="320908"/>
    <lineage>
        <taxon>Eukaryota</taxon>
        <taxon>Metazoa</taxon>
        <taxon>Ecdysozoa</taxon>
        <taxon>Arthropoda</taxon>
        <taxon>Hexapoda</taxon>
        <taxon>Insecta</taxon>
        <taxon>Pterygota</taxon>
        <taxon>Neoptera</taxon>
        <taxon>Paraneoptera</taxon>
        <taxon>Hemiptera</taxon>
        <taxon>Auchenorrhyncha</taxon>
        <taxon>Membracoidea</taxon>
        <taxon>Cicadellidae</taxon>
        <taxon>Cicadellinae</taxon>
        <taxon>Proconiini</taxon>
        <taxon>Homalodisca</taxon>
    </lineage>
</organism>
<keyword evidence="1" id="KW-1133">Transmembrane helix</keyword>